<evidence type="ECO:0000313" key="2">
    <source>
        <dbReference type="Proteomes" id="UP000005938"/>
    </source>
</evidence>
<evidence type="ECO:0000313" key="1">
    <source>
        <dbReference type="EMBL" id="EID74607.1"/>
    </source>
</evidence>
<dbReference type="eggNOG" id="ENOG502ZRUR">
    <property type="taxonomic scope" value="Bacteria"/>
</dbReference>
<organism evidence="1 2">
    <name type="scientific">Imtechella halotolerans K1</name>
    <dbReference type="NCBI Taxonomy" id="946077"/>
    <lineage>
        <taxon>Bacteria</taxon>
        <taxon>Pseudomonadati</taxon>
        <taxon>Bacteroidota</taxon>
        <taxon>Flavobacteriia</taxon>
        <taxon>Flavobacteriales</taxon>
        <taxon>Flavobacteriaceae</taxon>
        <taxon>Imtechella</taxon>
    </lineage>
</organism>
<dbReference type="Gene3D" id="1.20.120.450">
    <property type="entry name" value="dinb family like domain"/>
    <property type="match status" value="1"/>
</dbReference>
<dbReference type="EMBL" id="AJJU01000010">
    <property type="protein sequence ID" value="EID74607.1"/>
    <property type="molecule type" value="Genomic_DNA"/>
</dbReference>
<dbReference type="InterPro" id="IPR011463">
    <property type="entry name" value="DUF1569"/>
</dbReference>
<evidence type="ECO:0008006" key="3">
    <source>
        <dbReference type="Google" id="ProtNLM"/>
    </source>
</evidence>
<name>I0WDZ1_9FLAO</name>
<gene>
    <name evidence="1" type="ORF">W5A_08752</name>
</gene>
<dbReference type="AlphaFoldDB" id="I0WDZ1"/>
<proteinExistence type="predicted"/>
<comment type="caution">
    <text evidence="1">The sequence shown here is derived from an EMBL/GenBank/DDBJ whole genome shotgun (WGS) entry which is preliminary data.</text>
</comment>
<keyword evidence="2" id="KW-1185">Reference proteome</keyword>
<dbReference type="Proteomes" id="UP000005938">
    <property type="component" value="Unassembled WGS sequence"/>
</dbReference>
<dbReference type="OrthoDB" id="2599194at2"/>
<dbReference type="PATRIC" id="fig|946077.3.peg.1773"/>
<dbReference type="Pfam" id="PF07606">
    <property type="entry name" value="DUF1569"/>
    <property type="match status" value="1"/>
</dbReference>
<protein>
    <recommendedName>
        <fullName evidence="3">DUF1569 domain-containing protein</fullName>
    </recommendedName>
</protein>
<dbReference type="InterPro" id="IPR034660">
    <property type="entry name" value="DinB/YfiT-like"/>
</dbReference>
<accession>I0WDZ1</accession>
<dbReference type="RefSeq" id="WP_008239585.1">
    <property type="nucleotide sequence ID" value="NZ_AJJU01000010.1"/>
</dbReference>
<reference evidence="1 2" key="1">
    <citation type="journal article" date="2012" name="J. Bacteriol.">
        <title>Genome Sequence of the Halotolerant Bacterium Imtechella halotolerans K1T.</title>
        <authorList>
            <person name="Kumar S."/>
            <person name="Vikram S."/>
            <person name="Subramanian S."/>
            <person name="Raghava G.P."/>
            <person name="Pinnaka A.K."/>
        </authorList>
    </citation>
    <scope>NUCLEOTIDE SEQUENCE [LARGE SCALE GENOMIC DNA]</scope>
    <source>
        <strain evidence="1 2">K1</strain>
    </source>
</reference>
<sequence length="149" mass="17767">MKTLFDKNTLEEIQNRLQKLTPETKAKWGKMSINQMLAHCQEPILVSLGEKTLKKPNFLMKMIYSRFKKSLYDDIPWKQGLPTAPAYRVFETKNFETERSQLLELIHKIYLSKNKTHWPEHPIFGQYTGEQIGKMQYKHLDHHFRQFGV</sequence>
<dbReference type="STRING" id="946077.W5A_08752"/>